<dbReference type="Proteomes" id="UP001177003">
    <property type="component" value="Chromosome 9"/>
</dbReference>
<evidence type="ECO:0000313" key="3">
    <source>
        <dbReference type="Proteomes" id="UP001177003"/>
    </source>
</evidence>
<evidence type="ECO:0000313" key="2">
    <source>
        <dbReference type="EMBL" id="CAI9301511.1"/>
    </source>
</evidence>
<keyword evidence="1" id="KW-0472">Membrane</keyword>
<reference evidence="2" key="1">
    <citation type="submission" date="2023-04" db="EMBL/GenBank/DDBJ databases">
        <authorList>
            <person name="Vijverberg K."/>
            <person name="Xiong W."/>
            <person name="Schranz E."/>
        </authorList>
    </citation>
    <scope>NUCLEOTIDE SEQUENCE</scope>
</reference>
<name>A0AA36ELG4_LACSI</name>
<feature type="transmembrane region" description="Helical" evidence="1">
    <location>
        <begin position="39"/>
        <end position="65"/>
    </location>
</feature>
<keyword evidence="3" id="KW-1185">Reference proteome</keyword>
<dbReference type="AlphaFoldDB" id="A0AA36ELG4"/>
<keyword evidence="1" id="KW-1133">Transmembrane helix</keyword>
<keyword evidence="1" id="KW-0812">Transmembrane</keyword>
<gene>
    <name evidence="2" type="ORF">LSALG_LOCUS40058</name>
</gene>
<proteinExistence type="predicted"/>
<dbReference type="EMBL" id="OX465085">
    <property type="protein sequence ID" value="CAI9301511.1"/>
    <property type="molecule type" value="Genomic_DNA"/>
</dbReference>
<organism evidence="2 3">
    <name type="scientific">Lactuca saligna</name>
    <name type="common">Willowleaf lettuce</name>
    <dbReference type="NCBI Taxonomy" id="75948"/>
    <lineage>
        <taxon>Eukaryota</taxon>
        <taxon>Viridiplantae</taxon>
        <taxon>Streptophyta</taxon>
        <taxon>Embryophyta</taxon>
        <taxon>Tracheophyta</taxon>
        <taxon>Spermatophyta</taxon>
        <taxon>Magnoliopsida</taxon>
        <taxon>eudicotyledons</taxon>
        <taxon>Gunneridae</taxon>
        <taxon>Pentapetalae</taxon>
        <taxon>asterids</taxon>
        <taxon>campanulids</taxon>
        <taxon>Asterales</taxon>
        <taxon>Asteraceae</taxon>
        <taxon>Cichorioideae</taxon>
        <taxon>Cichorieae</taxon>
        <taxon>Lactucinae</taxon>
        <taxon>Lactuca</taxon>
    </lineage>
</organism>
<evidence type="ECO:0008006" key="4">
    <source>
        <dbReference type="Google" id="ProtNLM"/>
    </source>
</evidence>
<accession>A0AA36ELG4</accession>
<protein>
    <recommendedName>
        <fullName evidence="4">Transmembrane protein</fullName>
    </recommendedName>
</protein>
<sequence>MVWRWVDLAIEVLLKWNAKNIASSRIEHEIKTENPCCGGGLICFCGFMICFSIIIFIIDSMNIVVDQMKFHNRKTIIESLKSVWLRLEFIDFQTFPPGLDLKSQKVPKKQIDDGFGGSWNGECG</sequence>
<evidence type="ECO:0000256" key="1">
    <source>
        <dbReference type="SAM" id="Phobius"/>
    </source>
</evidence>